<evidence type="ECO:0000256" key="1">
    <source>
        <dbReference type="ARBA" id="ARBA00004651"/>
    </source>
</evidence>
<comment type="subcellular location">
    <subcellularLocation>
        <location evidence="1">Cell membrane</location>
        <topology evidence="1">Multi-pass membrane protein</topology>
    </subcellularLocation>
</comment>
<accession>A0A939D939</accession>
<dbReference type="PANTHER" id="PTHR36838:SF1">
    <property type="entry name" value="SLR1864 PROTEIN"/>
    <property type="match status" value="1"/>
</dbReference>
<comment type="caution">
    <text evidence="9">The sequence shown here is derived from an EMBL/GenBank/DDBJ whole genome shotgun (WGS) entry which is preliminary data.</text>
</comment>
<dbReference type="AlphaFoldDB" id="A0A939D939"/>
<feature type="transmembrane region" description="Helical" evidence="8">
    <location>
        <begin position="99"/>
        <end position="121"/>
    </location>
</feature>
<feature type="transmembrane region" description="Helical" evidence="8">
    <location>
        <begin position="192"/>
        <end position="214"/>
    </location>
</feature>
<feature type="transmembrane region" description="Helical" evidence="8">
    <location>
        <begin position="161"/>
        <end position="186"/>
    </location>
</feature>
<dbReference type="GO" id="GO:0055085">
    <property type="term" value="P:transmembrane transport"/>
    <property type="evidence" value="ECO:0007669"/>
    <property type="project" value="InterPro"/>
</dbReference>
<evidence type="ECO:0000256" key="8">
    <source>
        <dbReference type="SAM" id="Phobius"/>
    </source>
</evidence>
<feature type="transmembrane region" description="Helical" evidence="8">
    <location>
        <begin position="6"/>
        <end position="22"/>
    </location>
</feature>
<sequence length="313" mass="34164">MIIIFAKILSVFSISLIGYAANKLKWMPIESNKYFSVLLINISSPCLIIYSMSQQEMSEETLTSVVQTASLMLLALITATVISIYIAKVFKFPQEDRGVYRALLVLTNNGFMGYPLSLAVFGEKGLFLMIVANAVFTIYLYSAGVMVLISGKGGKLDLKSALKSIFSIPVVSSVIGLLIFIFGIQIPSLLGNFLNTVGAITIPLSMLIIGIQLAESKAREILANKHLFITLILKLILFPVLLFALLVWLPFRPLVFCIVIFAMAMPSAAVIPVLAEIYGSNAKLAAQVVFITTMFSLITLPIFGILLTSYIGK</sequence>
<dbReference type="Proteomes" id="UP000664545">
    <property type="component" value="Unassembled WGS sequence"/>
</dbReference>
<feature type="transmembrane region" description="Helical" evidence="8">
    <location>
        <begin position="65"/>
        <end position="87"/>
    </location>
</feature>
<keyword evidence="6 8" id="KW-1133">Transmembrane helix</keyword>
<dbReference type="InterPro" id="IPR004776">
    <property type="entry name" value="Mem_transp_PIN-like"/>
</dbReference>
<feature type="transmembrane region" description="Helical" evidence="8">
    <location>
        <begin position="226"/>
        <end position="247"/>
    </location>
</feature>
<evidence type="ECO:0000313" key="10">
    <source>
        <dbReference type="Proteomes" id="UP000664545"/>
    </source>
</evidence>
<evidence type="ECO:0000256" key="5">
    <source>
        <dbReference type="ARBA" id="ARBA00022692"/>
    </source>
</evidence>
<dbReference type="Pfam" id="PF03547">
    <property type="entry name" value="Mem_trans"/>
    <property type="match status" value="1"/>
</dbReference>
<feature type="transmembrane region" description="Helical" evidence="8">
    <location>
        <begin position="34"/>
        <end position="53"/>
    </location>
</feature>
<feature type="transmembrane region" description="Helical" evidence="8">
    <location>
        <begin position="253"/>
        <end position="275"/>
    </location>
</feature>
<reference evidence="9" key="1">
    <citation type="submission" date="2021-02" db="EMBL/GenBank/DDBJ databases">
        <title>Abyssanaerobacter marinus gen.nov., sp., nov, anaerobic bacterium isolated from the Onnuri vent field of Indian Ocean and suggestion of Mogibacteriaceae fam. nov., and proposal of reclassification of ambiguous this family's genus member.</title>
        <authorList>
            <person name="Kim Y.J."/>
            <person name="Yang J.-A."/>
        </authorList>
    </citation>
    <scope>NUCLEOTIDE SEQUENCE</scope>
    <source>
        <strain evidence="9">DSM 2634</strain>
    </source>
</reference>
<feature type="transmembrane region" description="Helical" evidence="8">
    <location>
        <begin position="287"/>
        <end position="311"/>
    </location>
</feature>
<keyword evidence="4" id="KW-1003">Cell membrane</keyword>
<gene>
    <name evidence="9" type="ORF">JYB65_06390</name>
</gene>
<dbReference type="EMBL" id="JAFJZZ010000002">
    <property type="protein sequence ID" value="MBN7772983.1"/>
    <property type="molecule type" value="Genomic_DNA"/>
</dbReference>
<keyword evidence="3" id="KW-0813">Transport</keyword>
<name>A0A939D939_CLOAM</name>
<dbReference type="RefSeq" id="WP_206581827.1">
    <property type="nucleotide sequence ID" value="NZ_JAFJZZ010000002.1"/>
</dbReference>
<evidence type="ECO:0000256" key="3">
    <source>
        <dbReference type="ARBA" id="ARBA00022448"/>
    </source>
</evidence>
<evidence type="ECO:0000256" key="4">
    <source>
        <dbReference type="ARBA" id="ARBA00022475"/>
    </source>
</evidence>
<comment type="similarity">
    <text evidence="2">Belongs to the auxin efflux carrier (TC 2.A.69) family.</text>
</comment>
<feature type="transmembrane region" description="Helical" evidence="8">
    <location>
        <begin position="127"/>
        <end position="149"/>
    </location>
</feature>
<dbReference type="GO" id="GO:0005886">
    <property type="term" value="C:plasma membrane"/>
    <property type="evidence" value="ECO:0007669"/>
    <property type="project" value="UniProtKB-SubCell"/>
</dbReference>
<proteinExistence type="inferred from homology"/>
<dbReference type="PANTHER" id="PTHR36838">
    <property type="entry name" value="AUXIN EFFLUX CARRIER FAMILY PROTEIN"/>
    <property type="match status" value="1"/>
</dbReference>
<keyword evidence="5 8" id="KW-0812">Transmembrane</keyword>
<protein>
    <submittedName>
        <fullName evidence="9">AEC family transporter</fullName>
    </submittedName>
</protein>
<keyword evidence="7 8" id="KW-0472">Membrane</keyword>
<evidence type="ECO:0000256" key="7">
    <source>
        <dbReference type="ARBA" id="ARBA00023136"/>
    </source>
</evidence>
<organism evidence="9 10">
    <name type="scientific">Clostridium aminobutyricum</name>
    <dbReference type="NCBI Taxonomy" id="33953"/>
    <lineage>
        <taxon>Bacteria</taxon>
        <taxon>Bacillati</taxon>
        <taxon>Bacillota</taxon>
        <taxon>Clostridia</taxon>
        <taxon>Eubacteriales</taxon>
        <taxon>Clostridiaceae</taxon>
        <taxon>Clostridium</taxon>
    </lineage>
</organism>
<dbReference type="Gene3D" id="1.20.1530.20">
    <property type="match status" value="1"/>
</dbReference>
<evidence type="ECO:0000256" key="6">
    <source>
        <dbReference type="ARBA" id="ARBA00022989"/>
    </source>
</evidence>
<keyword evidence="10" id="KW-1185">Reference proteome</keyword>
<dbReference type="InterPro" id="IPR038770">
    <property type="entry name" value="Na+/solute_symporter_sf"/>
</dbReference>
<evidence type="ECO:0000256" key="2">
    <source>
        <dbReference type="ARBA" id="ARBA00010145"/>
    </source>
</evidence>
<evidence type="ECO:0000313" key="9">
    <source>
        <dbReference type="EMBL" id="MBN7772983.1"/>
    </source>
</evidence>